<evidence type="ECO:0000313" key="4">
    <source>
        <dbReference type="Proteomes" id="UP001209878"/>
    </source>
</evidence>
<accession>A0AAD9PFJ1</accession>
<dbReference type="PANTHER" id="PTHR45740">
    <property type="entry name" value="POLY [ADP-RIBOSE] POLYMERASE"/>
    <property type="match status" value="1"/>
</dbReference>
<protein>
    <recommendedName>
        <fullName evidence="1">Poly [ADP-ribose] polymerase</fullName>
        <shortName evidence="1">PARP</shortName>
        <ecNumber evidence="1">2.4.2.-</ecNumber>
    </recommendedName>
</protein>
<dbReference type="PROSITE" id="PS51059">
    <property type="entry name" value="PARP_CATALYTIC"/>
    <property type="match status" value="1"/>
</dbReference>
<reference evidence="3" key="1">
    <citation type="journal article" date="2023" name="Mol. Biol. Evol.">
        <title>Third-Generation Sequencing Reveals the Adaptive Role of the Epigenome in Three Deep-Sea Polychaetes.</title>
        <authorList>
            <person name="Perez M."/>
            <person name="Aroh O."/>
            <person name="Sun Y."/>
            <person name="Lan Y."/>
            <person name="Juniper S.K."/>
            <person name="Young C.R."/>
            <person name="Angers B."/>
            <person name="Qian P.Y."/>
        </authorList>
    </citation>
    <scope>NUCLEOTIDE SEQUENCE</scope>
    <source>
        <strain evidence="3">R07B-5</strain>
    </source>
</reference>
<comment type="caution">
    <text evidence="3">The sequence shown here is derived from an EMBL/GenBank/DDBJ whole genome shotgun (WGS) entry which is preliminary data.</text>
</comment>
<dbReference type="GO" id="GO:0003950">
    <property type="term" value="F:NAD+ poly-ADP-ribosyltransferase activity"/>
    <property type="evidence" value="ECO:0007669"/>
    <property type="project" value="UniProtKB-UniRule"/>
</dbReference>
<evidence type="ECO:0000256" key="1">
    <source>
        <dbReference type="RuleBase" id="RU362114"/>
    </source>
</evidence>
<dbReference type="PANTHER" id="PTHR45740:SF2">
    <property type="entry name" value="POLY [ADP-RIBOSE] POLYMERASE"/>
    <property type="match status" value="1"/>
</dbReference>
<keyword evidence="1" id="KW-0520">NAD</keyword>
<dbReference type="InterPro" id="IPR012317">
    <property type="entry name" value="Poly(ADP-ribose)pol_cat_dom"/>
</dbReference>
<evidence type="ECO:0000313" key="3">
    <source>
        <dbReference type="EMBL" id="KAK2193603.1"/>
    </source>
</evidence>
<keyword evidence="1" id="KW-0328">Glycosyltransferase</keyword>
<dbReference type="GO" id="GO:1990404">
    <property type="term" value="F:NAD+-protein mono-ADP-ribosyltransferase activity"/>
    <property type="evidence" value="ECO:0007669"/>
    <property type="project" value="TreeGrafter"/>
</dbReference>
<dbReference type="Gene3D" id="3.90.228.10">
    <property type="match status" value="1"/>
</dbReference>
<name>A0AAD9PFJ1_RIDPI</name>
<dbReference type="AlphaFoldDB" id="A0AAD9PFJ1"/>
<dbReference type="Proteomes" id="UP001209878">
    <property type="component" value="Unassembled WGS sequence"/>
</dbReference>
<dbReference type="SUPFAM" id="SSF56399">
    <property type="entry name" value="ADP-ribosylation"/>
    <property type="match status" value="1"/>
</dbReference>
<organism evidence="3 4">
    <name type="scientific">Ridgeia piscesae</name>
    <name type="common">Tubeworm</name>
    <dbReference type="NCBI Taxonomy" id="27915"/>
    <lineage>
        <taxon>Eukaryota</taxon>
        <taxon>Metazoa</taxon>
        <taxon>Spiralia</taxon>
        <taxon>Lophotrochozoa</taxon>
        <taxon>Annelida</taxon>
        <taxon>Polychaeta</taxon>
        <taxon>Sedentaria</taxon>
        <taxon>Canalipalpata</taxon>
        <taxon>Sabellida</taxon>
        <taxon>Siboglinidae</taxon>
        <taxon>Ridgeia</taxon>
    </lineage>
</organism>
<feature type="domain" description="PARP catalytic" evidence="2">
    <location>
        <begin position="6"/>
        <end position="273"/>
    </location>
</feature>
<sequence>MSKRQVAVPGHWKSVKSLSHENAVRVPVDRAVAKAVEDVVQKTWPQQLAGQGRDAAGISCAATIEVITVEQIENSHLYSKYENTRKEFCARATKGTARKPSYPKVTSDSNEQPVLTSKQLMSQLDEQLIPDINEYFIFHGAPQKHVQAILNQGIDTRLSGKGMFGKGAYFCENSMKADQYADDINNRTSGPHSMFLCKVILGHSHIAKAPANDLSRPPCLHHGTGACSCLPSEFYNSVMGTHRDGGQRLLFREFIIYEQSQVYPAYLITYERK</sequence>
<gene>
    <name evidence="3" type="ORF">NP493_11g07043</name>
</gene>
<proteinExistence type="predicted"/>
<keyword evidence="1" id="KW-0808">Transferase</keyword>
<dbReference type="InterPro" id="IPR051712">
    <property type="entry name" value="ARTD-AVP"/>
</dbReference>
<dbReference type="GO" id="GO:0005634">
    <property type="term" value="C:nucleus"/>
    <property type="evidence" value="ECO:0007669"/>
    <property type="project" value="TreeGrafter"/>
</dbReference>
<dbReference type="Pfam" id="PF00644">
    <property type="entry name" value="PARP"/>
    <property type="match status" value="1"/>
</dbReference>
<keyword evidence="4" id="KW-1185">Reference proteome</keyword>
<evidence type="ECO:0000259" key="2">
    <source>
        <dbReference type="PROSITE" id="PS51059"/>
    </source>
</evidence>
<dbReference type="EMBL" id="JAODUO010000010">
    <property type="protein sequence ID" value="KAK2193603.1"/>
    <property type="molecule type" value="Genomic_DNA"/>
</dbReference>
<dbReference type="EC" id="2.4.2.-" evidence="1"/>